<evidence type="ECO:0000313" key="4">
    <source>
        <dbReference type="EMBL" id="RZC79185.1"/>
    </source>
</evidence>
<dbReference type="EMBL" id="CM010723">
    <property type="protein sequence ID" value="RZC79185.1"/>
    <property type="molecule type" value="Genomic_DNA"/>
</dbReference>
<evidence type="ECO:0008006" key="6">
    <source>
        <dbReference type="Google" id="ProtNLM"/>
    </source>
</evidence>
<feature type="transmembrane region" description="Helical" evidence="3">
    <location>
        <begin position="120"/>
        <end position="145"/>
    </location>
</feature>
<dbReference type="Gramene" id="RZC79185">
    <property type="protein sequence ID" value="RZC79185"/>
    <property type="gene ID" value="C5167_003378"/>
</dbReference>
<dbReference type="AlphaFoldDB" id="A0A4Y7L4S9"/>
<dbReference type="PANTHER" id="PTHR12629">
    <property type="entry name" value="DIPHOSPHOINOSITOL POLYPHOSPHATE PHOSPHOHYDROLASE"/>
    <property type="match status" value="1"/>
</dbReference>
<evidence type="ECO:0000256" key="3">
    <source>
        <dbReference type="SAM" id="Phobius"/>
    </source>
</evidence>
<name>A0A4Y7L4S9_PAPSO</name>
<gene>
    <name evidence="4" type="ORF">C5167_003378</name>
</gene>
<dbReference type="GO" id="GO:0016787">
    <property type="term" value="F:hydrolase activity"/>
    <property type="evidence" value="ECO:0007669"/>
    <property type="project" value="UniProtKB-KW"/>
</dbReference>
<evidence type="ECO:0000256" key="1">
    <source>
        <dbReference type="ARBA" id="ARBA00022723"/>
    </source>
</evidence>
<dbReference type="STRING" id="3469.A0A4Y7L4S9"/>
<keyword evidence="3" id="KW-0812">Transmembrane</keyword>
<protein>
    <recommendedName>
        <fullName evidence="6">Nudix hydrolase domain-containing protein</fullName>
    </recommendedName>
</protein>
<dbReference type="GO" id="GO:0005737">
    <property type="term" value="C:cytoplasm"/>
    <property type="evidence" value="ECO:0007669"/>
    <property type="project" value="TreeGrafter"/>
</dbReference>
<dbReference type="PANTHER" id="PTHR12629:SF71">
    <property type="entry name" value="HYDROLASE 13, MITOCHONDRIAL, PUTATIVE, EXPRESSED-RELATED"/>
    <property type="match status" value="1"/>
</dbReference>
<keyword evidence="3" id="KW-0472">Membrane</keyword>
<reference evidence="4 5" key="1">
    <citation type="journal article" date="2018" name="Science">
        <title>The opium poppy genome and morphinan production.</title>
        <authorList>
            <person name="Guo L."/>
            <person name="Winzer T."/>
            <person name="Yang X."/>
            <person name="Li Y."/>
            <person name="Ning Z."/>
            <person name="He Z."/>
            <person name="Teodor R."/>
            <person name="Lu Y."/>
            <person name="Bowser T.A."/>
            <person name="Graham I.A."/>
            <person name="Ye K."/>
        </authorList>
    </citation>
    <scope>NUCLEOTIDE SEQUENCE [LARGE SCALE GENOMIC DNA]</scope>
    <source>
        <strain evidence="5">cv. HN1</strain>
        <tissue evidence="4">Leaves</tissue>
    </source>
</reference>
<dbReference type="GO" id="GO:0005634">
    <property type="term" value="C:nucleus"/>
    <property type="evidence" value="ECO:0007669"/>
    <property type="project" value="TreeGrafter"/>
</dbReference>
<sequence length="168" mass="19373">MSYVRLQRNLPGFKPNTRHRLYGLTGVFHGIKKDGEGYTVDCKSRLELLMVSSPDREEYAGWEDDDTIGEAACHEDLEEAGVKGILNESPLGMWEFKKLDTWIKEDNHGRKWVSPSMLELLLVLSVEAADLVLPISVAVLFIRFYNIALQHVRDLYLELRKKYRSMET</sequence>
<evidence type="ECO:0000256" key="2">
    <source>
        <dbReference type="ARBA" id="ARBA00022801"/>
    </source>
</evidence>
<proteinExistence type="predicted"/>
<keyword evidence="1" id="KW-0479">Metal-binding</keyword>
<dbReference type="Proteomes" id="UP000316621">
    <property type="component" value="Chromosome 9"/>
</dbReference>
<evidence type="ECO:0000313" key="5">
    <source>
        <dbReference type="Proteomes" id="UP000316621"/>
    </source>
</evidence>
<keyword evidence="5" id="KW-1185">Reference proteome</keyword>
<organism evidence="4 5">
    <name type="scientific">Papaver somniferum</name>
    <name type="common">Opium poppy</name>
    <dbReference type="NCBI Taxonomy" id="3469"/>
    <lineage>
        <taxon>Eukaryota</taxon>
        <taxon>Viridiplantae</taxon>
        <taxon>Streptophyta</taxon>
        <taxon>Embryophyta</taxon>
        <taxon>Tracheophyta</taxon>
        <taxon>Spermatophyta</taxon>
        <taxon>Magnoliopsida</taxon>
        <taxon>Ranunculales</taxon>
        <taxon>Papaveraceae</taxon>
        <taxon>Papaveroideae</taxon>
        <taxon>Papaver</taxon>
    </lineage>
</organism>
<keyword evidence="2" id="KW-0378">Hydrolase</keyword>
<dbReference type="GO" id="GO:0046872">
    <property type="term" value="F:metal ion binding"/>
    <property type="evidence" value="ECO:0007669"/>
    <property type="project" value="UniProtKB-KW"/>
</dbReference>
<keyword evidence="3" id="KW-1133">Transmembrane helix</keyword>
<accession>A0A4Y7L4S9</accession>